<dbReference type="PANTHER" id="PTHR12243:SF67">
    <property type="entry name" value="COREPRESSOR OF PANGOLIN, ISOFORM A-RELATED"/>
    <property type="match status" value="1"/>
</dbReference>
<dbReference type="GO" id="GO:0006357">
    <property type="term" value="P:regulation of transcription by RNA polymerase II"/>
    <property type="evidence" value="ECO:0007669"/>
    <property type="project" value="TreeGrafter"/>
</dbReference>
<dbReference type="AlphaFoldDB" id="A0A1I8PNY6"/>
<reference evidence="3" key="1">
    <citation type="submission" date="2020-05" db="UniProtKB">
        <authorList>
            <consortium name="EnsemblMetazoa"/>
        </authorList>
    </citation>
    <scope>IDENTIFICATION</scope>
    <source>
        <strain evidence="3">USDA</strain>
    </source>
</reference>
<proteinExistence type="predicted"/>
<evidence type="ECO:0000256" key="1">
    <source>
        <dbReference type="SAM" id="MobiDB-lite"/>
    </source>
</evidence>
<evidence type="ECO:0000259" key="2">
    <source>
        <dbReference type="PROSITE" id="PS51029"/>
    </source>
</evidence>
<keyword evidence="4" id="KW-1185">Reference proteome</keyword>
<feature type="domain" description="MADF" evidence="2">
    <location>
        <begin position="9"/>
        <end position="95"/>
    </location>
</feature>
<feature type="compositionally biased region" description="Acidic residues" evidence="1">
    <location>
        <begin position="430"/>
        <end position="440"/>
    </location>
</feature>
<dbReference type="PANTHER" id="PTHR12243">
    <property type="entry name" value="MADF DOMAIN TRANSCRIPTION FACTOR"/>
    <property type="match status" value="1"/>
</dbReference>
<dbReference type="VEuPathDB" id="VectorBase:SCAU009833"/>
<feature type="compositionally biased region" description="Basic and acidic residues" evidence="1">
    <location>
        <begin position="416"/>
        <end position="429"/>
    </location>
</feature>
<evidence type="ECO:0000313" key="4">
    <source>
        <dbReference type="Proteomes" id="UP000095300"/>
    </source>
</evidence>
<gene>
    <name evidence="3" type="primary">106090768</name>
</gene>
<feature type="domain" description="MADF" evidence="2">
    <location>
        <begin position="253"/>
        <end position="338"/>
    </location>
</feature>
<dbReference type="Proteomes" id="UP000095300">
    <property type="component" value="Unassembled WGS sequence"/>
</dbReference>
<dbReference type="GO" id="GO:0005667">
    <property type="term" value="C:transcription regulator complex"/>
    <property type="evidence" value="ECO:0007669"/>
    <property type="project" value="TreeGrafter"/>
</dbReference>
<evidence type="ECO:0000313" key="3">
    <source>
        <dbReference type="EnsemblMetazoa" id="SCAU009833-PA"/>
    </source>
</evidence>
<dbReference type="GO" id="GO:0005634">
    <property type="term" value="C:nucleus"/>
    <property type="evidence" value="ECO:0007669"/>
    <property type="project" value="TreeGrafter"/>
</dbReference>
<dbReference type="PROSITE" id="PS51029">
    <property type="entry name" value="MADF"/>
    <property type="match status" value="2"/>
</dbReference>
<dbReference type="OrthoDB" id="5779735at2759"/>
<sequence length="506" mass="58845">MSDTAFDERLIDLVEQNDILYNKEHQNYQSISVKKRVWISIAEQLGCNEEHAIKRYRELRDRFVRSKRMELIRGEVTRKPSYIVGRMNFLTPHIFNKRSNAKVTWAGDVPVLTPALERSQEEPNYSDNDVYEDSVYSAKPEYDSMNEEVIVNHEPDQEFVDENEDEAFSDSGNITGSDTEMFTEAFHSFKQLCESQEDSKESEALRGFVQMIMATIEAMSPKKQIKAMMRVTEVVMKIRMEDFGSAMAYDDAKLISLIKANEVLYNRNHPLANTKHKKTIWQKLADEMGLSVERVNTRYRTLRDRFVRYKRSLITKGPDNNYDMAIMNRMEFLTPFIFIRSSGGKITWEGSEPNLCLSGEPIHSIDDSENESSAKYLLRERAKRRFNVDSSEDSSDTYMPHSKKTRRQAENLLQKTRMESTNAKRRDEQSFEDNADSNSNFDEDFYEAVQGFIQLCKSEERTQNKALQGFGQMIIATLSQMNTRKQSRAMSLVTEVVMEMKMEDDN</sequence>
<dbReference type="EnsemblMetazoa" id="SCAU009833-RA">
    <property type="protein sequence ID" value="SCAU009833-PA"/>
    <property type="gene ID" value="SCAU009833"/>
</dbReference>
<name>A0A1I8PNY6_STOCA</name>
<protein>
    <recommendedName>
        <fullName evidence="2">MADF domain-containing protein</fullName>
    </recommendedName>
</protein>
<dbReference type="SMART" id="SM00595">
    <property type="entry name" value="MADF"/>
    <property type="match status" value="2"/>
</dbReference>
<feature type="region of interest" description="Disordered" evidence="1">
    <location>
        <begin position="388"/>
        <end position="440"/>
    </location>
</feature>
<dbReference type="Pfam" id="PF10545">
    <property type="entry name" value="MADF_DNA_bdg"/>
    <property type="match status" value="2"/>
</dbReference>
<accession>A0A1I8PNY6</accession>
<dbReference type="InterPro" id="IPR006578">
    <property type="entry name" value="MADF-dom"/>
</dbReference>
<organism evidence="3 4">
    <name type="scientific">Stomoxys calcitrans</name>
    <name type="common">Stable fly</name>
    <name type="synonym">Conops calcitrans</name>
    <dbReference type="NCBI Taxonomy" id="35570"/>
    <lineage>
        <taxon>Eukaryota</taxon>
        <taxon>Metazoa</taxon>
        <taxon>Ecdysozoa</taxon>
        <taxon>Arthropoda</taxon>
        <taxon>Hexapoda</taxon>
        <taxon>Insecta</taxon>
        <taxon>Pterygota</taxon>
        <taxon>Neoptera</taxon>
        <taxon>Endopterygota</taxon>
        <taxon>Diptera</taxon>
        <taxon>Brachycera</taxon>
        <taxon>Muscomorpha</taxon>
        <taxon>Muscoidea</taxon>
        <taxon>Muscidae</taxon>
        <taxon>Stomoxys</taxon>
    </lineage>
</organism>
<dbReference type="InterPro" id="IPR039353">
    <property type="entry name" value="TF_Adf1"/>
</dbReference>